<evidence type="ECO:0000256" key="7">
    <source>
        <dbReference type="SAM" id="MobiDB-lite"/>
    </source>
</evidence>
<dbReference type="InterPro" id="IPR024943">
    <property type="entry name" value="Enhancer_polycomb"/>
</dbReference>
<name>A0A834ZGN3_TETSI</name>
<feature type="region of interest" description="Disordered" evidence="7">
    <location>
        <begin position="255"/>
        <end position="285"/>
    </location>
</feature>
<dbReference type="PANTHER" id="PTHR14898">
    <property type="entry name" value="ENHANCER OF POLYCOMB"/>
    <property type="match status" value="1"/>
</dbReference>
<keyword evidence="3 6" id="KW-0805">Transcription regulation</keyword>
<evidence type="ECO:0000256" key="6">
    <source>
        <dbReference type="RuleBase" id="RU361124"/>
    </source>
</evidence>
<gene>
    <name evidence="9" type="ORF">HHK36_006137</name>
</gene>
<comment type="subcellular location">
    <subcellularLocation>
        <location evidence="1 6">Nucleus</location>
    </subcellularLocation>
</comment>
<feature type="domain" description="Enhancer of polycomb-like N-terminal" evidence="8">
    <location>
        <begin position="1310"/>
        <end position="1403"/>
    </location>
</feature>
<keyword evidence="10" id="KW-1185">Reference proteome</keyword>
<dbReference type="GO" id="GO:0006357">
    <property type="term" value="P:regulation of transcription by RNA polymerase II"/>
    <property type="evidence" value="ECO:0007669"/>
    <property type="project" value="InterPro"/>
</dbReference>
<evidence type="ECO:0000256" key="1">
    <source>
        <dbReference type="ARBA" id="ARBA00004123"/>
    </source>
</evidence>
<protein>
    <recommendedName>
        <fullName evidence="6">Enhancer of polycomb-like protein</fullName>
    </recommendedName>
</protein>
<evidence type="ECO:0000313" key="10">
    <source>
        <dbReference type="Proteomes" id="UP000655225"/>
    </source>
</evidence>
<dbReference type="EMBL" id="JABCRI010000004">
    <property type="protein sequence ID" value="KAF8407015.1"/>
    <property type="molecule type" value="Genomic_DNA"/>
</dbReference>
<comment type="caution">
    <text evidence="9">The sequence shown here is derived from an EMBL/GenBank/DDBJ whole genome shotgun (WGS) entry which is preliminary data.</text>
</comment>
<keyword evidence="5 6" id="KW-0539">Nucleus</keyword>
<evidence type="ECO:0000256" key="5">
    <source>
        <dbReference type="ARBA" id="ARBA00023242"/>
    </source>
</evidence>
<dbReference type="Gene3D" id="2.30.30.140">
    <property type="match status" value="1"/>
</dbReference>
<evidence type="ECO:0000259" key="8">
    <source>
        <dbReference type="Pfam" id="PF10513"/>
    </source>
</evidence>
<organism evidence="9 10">
    <name type="scientific">Tetracentron sinense</name>
    <name type="common">Spur-leaf</name>
    <dbReference type="NCBI Taxonomy" id="13715"/>
    <lineage>
        <taxon>Eukaryota</taxon>
        <taxon>Viridiplantae</taxon>
        <taxon>Streptophyta</taxon>
        <taxon>Embryophyta</taxon>
        <taxon>Tracheophyta</taxon>
        <taxon>Spermatophyta</taxon>
        <taxon>Magnoliopsida</taxon>
        <taxon>Trochodendrales</taxon>
        <taxon>Trochodendraceae</taxon>
        <taxon>Tetracentron</taxon>
    </lineage>
</organism>
<evidence type="ECO:0000256" key="4">
    <source>
        <dbReference type="ARBA" id="ARBA00023163"/>
    </source>
</evidence>
<dbReference type="GO" id="GO:0035267">
    <property type="term" value="C:NuA4 histone acetyltransferase complex"/>
    <property type="evidence" value="ECO:0007669"/>
    <property type="project" value="InterPro"/>
</dbReference>
<dbReference type="OrthoDB" id="435275at2759"/>
<dbReference type="CDD" id="cd20404">
    <property type="entry name" value="Tudor_Agenet_AtEML-like"/>
    <property type="match status" value="1"/>
</dbReference>
<proteinExistence type="inferred from homology"/>
<dbReference type="OMA" id="SHEPEVG"/>
<comment type="similarity">
    <text evidence="2 6">Belongs to the enhancer of polycomb family.</text>
</comment>
<feature type="region of interest" description="Disordered" evidence="7">
    <location>
        <begin position="88"/>
        <end position="110"/>
    </location>
</feature>
<reference evidence="9 10" key="1">
    <citation type="submission" date="2020-04" db="EMBL/GenBank/DDBJ databases">
        <title>Plant Genome Project.</title>
        <authorList>
            <person name="Zhang R.-G."/>
        </authorList>
    </citation>
    <scope>NUCLEOTIDE SEQUENCE [LARGE SCALE GENOMIC DNA]</scope>
    <source>
        <strain evidence="9">YNK0</strain>
        <tissue evidence="9">Leaf</tissue>
    </source>
</reference>
<accession>A0A834ZGN3</accession>
<dbReference type="Proteomes" id="UP000655225">
    <property type="component" value="Unassembled WGS sequence"/>
</dbReference>
<dbReference type="GO" id="GO:0005634">
    <property type="term" value="C:nucleus"/>
    <property type="evidence" value="ECO:0007669"/>
    <property type="project" value="UniProtKB-SubCell"/>
</dbReference>
<evidence type="ECO:0000313" key="9">
    <source>
        <dbReference type="EMBL" id="KAF8407015.1"/>
    </source>
</evidence>
<sequence>METRVVSSDVSVICKKSRSLDLQSLYVEKSRVSVCKDEPGAKVVVKRKRRPSAENEFILGLTKKRRKSGEVVSLSTLEPICRKSRNSLDAVDGSGLNSGEPSSNKSGLKLSRFDLKQKNQAKKKNAQVPAEGNWQNLSSLSNISRHLDDNLVPIPRRPRGFMRQKTYSNQVLKQAETSRSRRIISLETSSSKVSSVAKTVKLTGDSVSPIISSEVKRKKVFDDFKENRSSRANSARCFKAEDGTSIRYIGNSTSKRVRRNHGKRWEPALQSQERSPGGDPSVDNSARICEDLQQDDDENLEQNAARMLSSRFDPSCTGLCSNGKASASQSINVLSFTSLLGRDFANPGANHSVGSESISADAAGRVLRPRKQHKEKGFIRRRRHFYEIFFRDVNAYWVLNRRIKVFWPLDQSWYFGLVNNYDLETRLHHVKYDDRDEEWINLRNERFKLLLLPSEVPGKSGLEKLGLGDKPEDEEKEDVNVEDDNCIGSYMDSEPIISWLSRSTCRVKSSPFGIMRKQKTSPLKNFMPPMSSEDAANPPQGCFGMGPFRKVTNKLYGNSAVPDRSTAGDMAEKYSKKITTCSKDRGLTFVYFRRRFRKREQGLGCVSGETSGCRSVAGSVTFLASVVDRVGALDKYNIALQSSCAKDLQHFDQERVLWSGENVGLLKLTFPLVKSKLLKLIISFPSHWVLNFTSGVEMLWLYRMLFLLQYGTVMTLWPKVQLEMLFVDSVVGLRFLLFEGCLMQAVAFVCLILIAFHLPNEYGKFVDLQLPVTSIRFKLSGFQDLAKQLVFVFYNFLEVKNSKWLYLDCKFERHCLFTKQLPLSECTYDNIKVLQSGSDQLPVAAVPISLQGSRKQSRKDMHVGISKELASIDMSCSSSNSNENHRGLPPFVLPFTAAPTFFLSLHLKLLLDQDVASIKFQNHNAVSLLEGPPESRDILMGDCSLVEDFSNQVSGITLENNMGGSLRAAVGSGFSPCAKSKVETDALSICNDGDWINSSKNCLNSELNVTGTSVGPQDSGKNEINGIIRLRRHPCHLSGLEQYLGRSWPSVPEDHYESEVGCNTGLNGINVEIPPFNQVKRQPVYSKTHSSHQSKMDFAWNVNDYLICSPNPTAPRSIWHRNRHSSGSSSFDDHSKMWPEGKTDFIHPGFGNGSRKPRTEVSYLLPFGGYDCGSKPRSHHWKGRPYKRIRIDNEKKASDCSKSPQRHLEELTCDVNVLITAGDRGRREYGALVVLEFVDHKDWRLLVNFLGTTKYSHKAHQFMQPGTTNRYTHAMMWRGGKEWILEFRDRSQWTLFKAMHEECYNRNIRAATVKNIPIPGVHLIEEGDDNATKVPFVHSSPKYFLQVETEVDMAMDSYRVLYDMDSDDEEWISKHRIFSDVNGSYQPEISEEMFERTMDMFEKVSYAQQREDFTYDEIEELMVGLGPIEIIKAIYDRWQQKRQRKGMPLIRQFLPPLWEMYQQQVKEWELAIIKTNTILYNGCKEKAALIEKPALFAFCLKPRGLEVPNKGSKQKSQKKVLVGGHNYVISGDQGGAKLNGFDLGEERVVNHGHNHQPSDSSPWLQMSTMESSPRDAISPGYLSIGSDGSGKNQHPKFYRNKSKKMRMFLPTSESQMMMKSNNQRTIGKSKRYGVFQWDMGPPEWPSQKQYQPEGSQRHKIEQLSGSGFDEFRLRDASGAAQHASNIAKLMWEKAQRLLYRADLAIHKAVVSLMTAEAIKASSSDSIDDG</sequence>
<evidence type="ECO:0000256" key="3">
    <source>
        <dbReference type="ARBA" id="ARBA00023015"/>
    </source>
</evidence>
<keyword evidence="4 6" id="KW-0804">Transcription</keyword>
<evidence type="ECO:0000256" key="2">
    <source>
        <dbReference type="ARBA" id="ARBA00008035"/>
    </source>
</evidence>
<feature type="compositionally biased region" description="Polar residues" evidence="7">
    <location>
        <begin position="95"/>
        <end position="106"/>
    </location>
</feature>
<dbReference type="InterPro" id="IPR019542">
    <property type="entry name" value="Enhancer_polycomb-like_N"/>
</dbReference>
<dbReference type="Pfam" id="PF10513">
    <property type="entry name" value="EPL1"/>
    <property type="match status" value="1"/>
</dbReference>